<dbReference type="Pfam" id="PF03610">
    <property type="entry name" value="EIIA-man"/>
    <property type="match status" value="1"/>
</dbReference>
<name>A0A5R9DV82_9LACT</name>
<dbReference type="InterPro" id="IPR004701">
    <property type="entry name" value="PTS_EIIA_man-typ"/>
</dbReference>
<evidence type="ECO:0000313" key="4">
    <source>
        <dbReference type="Proteomes" id="UP000306420"/>
    </source>
</evidence>
<reference evidence="3 4" key="1">
    <citation type="submission" date="2019-05" db="EMBL/GenBank/DDBJ databases">
        <title>The metagenome of a microbial culture collection derived from dairy environment covers the genomic content of the human microbiome.</title>
        <authorList>
            <person name="Roder T."/>
            <person name="Wuthrich D."/>
            <person name="Sattari Z."/>
            <person name="Von Ah U."/>
            <person name="Bar C."/>
            <person name="Ronchi F."/>
            <person name="Macpherson A.J."/>
            <person name="Ganal-Vonarburg S.C."/>
            <person name="Bruggmann R."/>
            <person name="Vergeres G."/>
        </authorList>
    </citation>
    <scope>NUCLEOTIDE SEQUENCE [LARGE SCALE GENOMIC DNA]</scope>
    <source>
        <strain evidence="3 4">FAM 24227</strain>
    </source>
</reference>
<evidence type="ECO:0000256" key="1">
    <source>
        <dbReference type="ARBA" id="ARBA00022679"/>
    </source>
</evidence>
<dbReference type="InterPro" id="IPR051471">
    <property type="entry name" value="Bacterial_PTS_sugar_comp"/>
</dbReference>
<dbReference type="InterPro" id="IPR036662">
    <property type="entry name" value="PTS_EIIA_man-typ_sf"/>
</dbReference>
<dbReference type="Proteomes" id="UP000306420">
    <property type="component" value="Unassembled WGS sequence"/>
</dbReference>
<dbReference type="EMBL" id="VBSP01000045">
    <property type="protein sequence ID" value="TLQ39870.1"/>
    <property type="molecule type" value="Genomic_DNA"/>
</dbReference>
<evidence type="ECO:0000259" key="2">
    <source>
        <dbReference type="PROSITE" id="PS51096"/>
    </source>
</evidence>
<dbReference type="RefSeq" id="WP_138405251.1">
    <property type="nucleotide sequence ID" value="NZ_VBSP01000045.1"/>
</dbReference>
<dbReference type="Gene3D" id="3.40.50.510">
    <property type="entry name" value="Phosphotransferase system, mannose-type IIA component"/>
    <property type="match status" value="1"/>
</dbReference>
<dbReference type="PANTHER" id="PTHR33799:SF1">
    <property type="entry name" value="PTS SYSTEM MANNOSE-SPECIFIC EIIAB COMPONENT-RELATED"/>
    <property type="match status" value="1"/>
</dbReference>
<accession>A0A5R9DV82</accession>
<comment type="caution">
    <text evidence="3">The sequence shown here is derived from an EMBL/GenBank/DDBJ whole genome shotgun (WGS) entry which is preliminary data.</text>
</comment>
<dbReference type="PANTHER" id="PTHR33799">
    <property type="entry name" value="PTS PERMEASE-RELATED-RELATED"/>
    <property type="match status" value="1"/>
</dbReference>
<protein>
    <submittedName>
        <fullName evidence="3">PTS N-acetylglucosamine transporter subunit IIBC</fullName>
    </submittedName>
</protein>
<dbReference type="PROSITE" id="PS51096">
    <property type="entry name" value="PTS_EIIA_TYPE_4"/>
    <property type="match status" value="1"/>
</dbReference>
<keyword evidence="1" id="KW-0808">Transferase</keyword>
<dbReference type="OrthoDB" id="6578004at2"/>
<evidence type="ECO:0000313" key="3">
    <source>
        <dbReference type="EMBL" id="TLQ39870.1"/>
    </source>
</evidence>
<feature type="domain" description="PTS EIIA type-4" evidence="2">
    <location>
        <begin position="1"/>
        <end position="123"/>
    </location>
</feature>
<gene>
    <name evidence="3" type="ORF">FEZ33_10030</name>
</gene>
<dbReference type="AlphaFoldDB" id="A0A5R9DV82"/>
<dbReference type="GO" id="GO:0009401">
    <property type="term" value="P:phosphoenolpyruvate-dependent sugar phosphotransferase system"/>
    <property type="evidence" value="ECO:0007669"/>
    <property type="project" value="InterPro"/>
</dbReference>
<dbReference type="GO" id="GO:0016740">
    <property type="term" value="F:transferase activity"/>
    <property type="evidence" value="ECO:0007669"/>
    <property type="project" value="UniProtKB-KW"/>
</dbReference>
<dbReference type="GO" id="GO:0016020">
    <property type="term" value="C:membrane"/>
    <property type="evidence" value="ECO:0007669"/>
    <property type="project" value="InterPro"/>
</dbReference>
<proteinExistence type="predicted"/>
<sequence>MKKIIIATHHKLAEGFKSTLEYIVPNTVEVIDINAYIDNISVEDQITEELNKFNDDEQIFVFTDLLGGSVNQEFAKKISKYNIELISGVNLPLIMTIVLAFNDRELTKETIRGSIEEAQKQIVYVNDFIKDQQIDDEDE</sequence>
<organism evidence="3 4">
    <name type="scientific">Ruoffia tabacinasalis</name>
    <dbReference type="NCBI Taxonomy" id="87458"/>
    <lineage>
        <taxon>Bacteria</taxon>
        <taxon>Bacillati</taxon>
        <taxon>Bacillota</taxon>
        <taxon>Bacilli</taxon>
        <taxon>Lactobacillales</taxon>
        <taxon>Aerococcaceae</taxon>
        <taxon>Ruoffia</taxon>
    </lineage>
</organism>
<dbReference type="SUPFAM" id="SSF53062">
    <property type="entry name" value="PTS system fructose IIA component-like"/>
    <property type="match status" value="1"/>
</dbReference>